<proteinExistence type="predicted"/>
<comment type="caution">
    <text evidence="1">The sequence shown here is derived from an EMBL/GenBank/DDBJ whole genome shotgun (WGS) entry which is preliminary data.</text>
</comment>
<dbReference type="Proteomes" id="UP000284002">
    <property type="component" value="Unassembled WGS sequence"/>
</dbReference>
<organism evidence="1 3">
    <name type="scientific">Pseudomonas frederiksbergensis</name>
    <dbReference type="NCBI Taxonomy" id="104087"/>
    <lineage>
        <taxon>Bacteria</taxon>
        <taxon>Pseudomonadati</taxon>
        <taxon>Pseudomonadota</taxon>
        <taxon>Gammaproteobacteria</taxon>
        <taxon>Pseudomonadales</taxon>
        <taxon>Pseudomonadaceae</taxon>
        <taxon>Pseudomonas</taxon>
    </lineage>
</organism>
<dbReference type="InterPro" id="IPR021352">
    <property type="entry name" value="DUF2971"/>
</dbReference>
<dbReference type="EMBL" id="MOBM01000038">
    <property type="protein sequence ID" value="RON13241.1"/>
    <property type="molecule type" value="Genomic_DNA"/>
</dbReference>
<accession>A0A423HJ70</accession>
<dbReference type="AlphaFoldDB" id="A0A423HJ70"/>
<dbReference type="RefSeq" id="WP_123359497.1">
    <property type="nucleotide sequence ID" value="NZ_MOBM01000038.1"/>
</dbReference>
<name>A0A423HJ70_9PSED</name>
<sequence length="333" mass="37952">MDREWVRDFIENISSATIGDMDIPKLVNGKILHTPNRLFKIRKCGEYAFKNLAEKTLYLGVANEFNDPYDTAFWIDYRKLAAWKKLDELSFSDDQVVTALASDDPIAAVVALASAQEPPRLNVDQWLHEVEVLAPNHQAGQLPTLIDQLKTSYKICSLSARVDSVLMWSHYGHNHTGFAMEYDFTRLHRNELPTLTLWPVAYTDKLFDVTPILRAHNLGKDYNALFGIAASLCKAVDWQYEREWRWVVPDGDREVKGSNFPAPLKAVHLGAKIPDADALEILKICRGIDIPVYKVTLAPNEYRMVSLPTSLDDWCSRGGRQQGNMPRWELIHE</sequence>
<gene>
    <name evidence="1" type="ORF">BK662_18930</name>
    <name evidence="2" type="ORF">BK662_23765</name>
</gene>
<protein>
    <recommendedName>
        <fullName evidence="4">DUF2971 domain-containing protein</fullName>
    </recommendedName>
</protein>
<evidence type="ECO:0000313" key="3">
    <source>
        <dbReference type="Proteomes" id="UP000284002"/>
    </source>
</evidence>
<evidence type="ECO:0000313" key="1">
    <source>
        <dbReference type="EMBL" id="RON13241.1"/>
    </source>
</evidence>
<dbReference type="EMBL" id="MOBM01000038">
    <property type="protein sequence ID" value="RON14143.1"/>
    <property type="molecule type" value="Genomic_DNA"/>
</dbReference>
<evidence type="ECO:0000313" key="2">
    <source>
        <dbReference type="EMBL" id="RON14143.1"/>
    </source>
</evidence>
<evidence type="ECO:0008006" key="4">
    <source>
        <dbReference type="Google" id="ProtNLM"/>
    </source>
</evidence>
<reference evidence="1 3" key="1">
    <citation type="submission" date="2016-10" db="EMBL/GenBank/DDBJ databases">
        <title>Comparative genome analysis of multiple Pseudomonas spp. focuses on biocontrol and plant growth promoting traits.</title>
        <authorList>
            <person name="Tao X.-Y."/>
            <person name="Taylor C.G."/>
        </authorList>
    </citation>
    <scope>NUCLEOTIDE SEQUENCE [LARGE SCALE GENOMIC DNA]</scope>
    <source>
        <strain evidence="1 3">36C6</strain>
    </source>
</reference>
<dbReference type="Pfam" id="PF11185">
    <property type="entry name" value="DUF2971"/>
    <property type="match status" value="1"/>
</dbReference>